<dbReference type="SUPFAM" id="SSF48452">
    <property type="entry name" value="TPR-like"/>
    <property type="match status" value="4"/>
</dbReference>
<keyword evidence="4" id="KW-1185">Reference proteome</keyword>
<name>A0A6G7PY04_9BACT</name>
<dbReference type="AlphaFoldDB" id="A0A6G7PY04"/>
<dbReference type="KEGG" id="tav:G4V39_09955"/>
<reference evidence="3 4" key="1">
    <citation type="submission" date="2020-02" db="EMBL/GenBank/DDBJ databases">
        <title>Genome analysis of Thermosulfuriphilus ammonigenes ST65T, an anaerobic thermophilic chemolithoautotrophic bacterium isolated from a deep-sea hydrothermal vent.</title>
        <authorList>
            <person name="Slobodkina G."/>
            <person name="Allioux M."/>
            <person name="Merkel A."/>
            <person name="Alain K."/>
            <person name="Jebbar M."/>
            <person name="Slobodkin A."/>
        </authorList>
    </citation>
    <scope>NUCLEOTIDE SEQUENCE [LARGE SCALE GENOMIC DNA]</scope>
    <source>
        <strain evidence="3 4">ST65</strain>
    </source>
</reference>
<dbReference type="Proteomes" id="UP000502179">
    <property type="component" value="Chromosome"/>
</dbReference>
<keyword evidence="1" id="KW-0677">Repeat</keyword>
<keyword evidence="2" id="KW-0802">TPR repeat</keyword>
<evidence type="ECO:0000256" key="2">
    <source>
        <dbReference type="ARBA" id="ARBA00022803"/>
    </source>
</evidence>
<evidence type="ECO:0000256" key="1">
    <source>
        <dbReference type="ARBA" id="ARBA00022737"/>
    </source>
</evidence>
<dbReference type="Pfam" id="PF13174">
    <property type="entry name" value="TPR_6"/>
    <property type="match status" value="1"/>
</dbReference>
<evidence type="ECO:0000313" key="4">
    <source>
        <dbReference type="Proteomes" id="UP000502179"/>
    </source>
</evidence>
<organism evidence="3 4">
    <name type="scientific">Thermosulfuriphilus ammonigenes</name>
    <dbReference type="NCBI Taxonomy" id="1936021"/>
    <lineage>
        <taxon>Bacteria</taxon>
        <taxon>Pseudomonadati</taxon>
        <taxon>Thermodesulfobacteriota</taxon>
        <taxon>Thermodesulfobacteria</taxon>
        <taxon>Thermodesulfobacteriales</taxon>
        <taxon>Thermodesulfobacteriaceae</taxon>
        <taxon>Thermosulfuriphilus</taxon>
    </lineage>
</organism>
<accession>A0A6G7PY04</accession>
<dbReference type="EMBL" id="CP048877">
    <property type="protein sequence ID" value="QIJ72575.1"/>
    <property type="molecule type" value="Genomic_DNA"/>
</dbReference>
<dbReference type="InterPro" id="IPR019734">
    <property type="entry name" value="TPR_rpt"/>
</dbReference>
<dbReference type="InterPro" id="IPR013105">
    <property type="entry name" value="TPR_2"/>
</dbReference>
<dbReference type="SMART" id="SM00028">
    <property type="entry name" value="TPR"/>
    <property type="match status" value="11"/>
</dbReference>
<dbReference type="InterPro" id="IPR011990">
    <property type="entry name" value="TPR-like_helical_dom_sf"/>
</dbReference>
<dbReference type="PROSITE" id="PS50005">
    <property type="entry name" value="TPR"/>
    <property type="match status" value="7"/>
</dbReference>
<dbReference type="Pfam" id="PF14559">
    <property type="entry name" value="TPR_19"/>
    <property type="match status" value="3"/>
</dbReference>
<gene>
    <name evidence="3" type="ORF">G4V39_09955</name>
</gene>
<dbReference type="Pfam" id="PF13432">
    <property type="entry name" value="TPR_16"/>
    <property type="match status" value="1"/>
</dbReference>
<dbReference type="PANTHER" id="PTHR12558:SF13">
    <property type="entry name" value="CELL DIVISION CYCLE PROTEIN 27 HOMOLOG"/>
    <property type="match status" value="1"/>
</dbReference>
<protein>
    <submittedName>
        <fullName evidence="3">Tetratricopeptide repeat protein</fullName>
    </submittedName>
</protein>
<dbReference type="Gene3D" id="1.25.40.10">
    <property type="entry name" value="Tetratricopeptide repeat domain"/>
    <property type="match status" value="3"/>
</dbReference>
<dbReference type="Pfam" id="PF07719">
    <property type="entry name" value="TPR_2"/>
    <property type="match status" value="1"/>
</dbReference>
<proteinExistence type="predicted"/>
<sequence length="664" mass="74378">MRSFLLGVLILLLLWACGGGPPPEVKLSRAEALIEKGDYEAALAILLPLKEVMADDPRLWYQLGVVEIRLGRPYEALRSLETALELDRRDPRILVKLGYLYLVTGYYQKAEALAKEIEAIDPENPYAQLILGNLKAFSGQLTQAESYFRDVLKRKPKDFRCYLELGDFYLFRGDLARAENCYLKAKDLAPERPEVYMALGNLYRYRGDFQAAAAAFKKMILLAPSEKTARRYRAYLADFYLLAGYKDRAFFIYEKLYQEGGPKDFDLAVRFAEVALHMGRLDEARQVIEDLSRSYPKSFAVVYLKGHLCLGEADYSGAVFAFSQAVSINEDERGLYYLGLSQWLAGYHKQAKATLARALEINPASYRARLLLAILETADGERTSLAANLLPLLEAPDLAREAHSVLAVDLIRQGNCPLAEAEVEMFSRLYPDSQAAYLLRLASLLACGRERLARDEAIKHHRPPLEAFVLWAPEKALELQGQDWLSVSLTASGLLEAGRLREAALVLKLSEDRLPLVYLRALVALLSGKRAEAAAALRRLISEAPDFFPALALLGDLAREEGNLDRAIKYYRQALKFAPQEATVLNNLAWSLLEAGGDLDEARLLAEKAASCRPQDPLILDTLGWIYYHLGMKEAARSYLHRALSLAPDDKVIKGHLRQLDGSL</sequence>
<dbReference type="RefSeq" id="WP_166032792.1">
    <property type="nucleotide sequence ID" value="NZ_CP048877.1"/>
</dbReference>
<evidence type="ECO:0000313" key="3">
    <source>
        <dbReference type="EMBL" id="QIJ72575.1"/>
    </source>
</evidence>
<dbReference type="PANTHER" id="PTHR12558">
    <property type="entry name" value="CELL DIVISION CYCLE 16,23,27"/>
    <property type="match status" value="1"/>
</dbReference>